<sequence>MGWAGLGSRHLDVDWVRLKMYHLLLWGGLVMGWIFTRYQGEVYLQLCVKTIKKLSLPKSSLSFGVPSPFSLKPSKN</sequence>
<evidence type="ECO:0000313" key="2">
    <source>
        <dbReference type="EMBL" id="OQU77611.1"/>
    </source>
</evidence>
<reference evidence="2 3" key="1">
    <citation type="journal article" date="2009" name="Nature">
        <title>The Sorghum bicolor genome and the diversification of grasses.</title>
        <authorList>
            <person name="Paterson A.H."/>
            <person name="Bowers J.E."/>
            <person name="Bruggmann R."/>
            <person name="Dubchak I."/>
            <person name="Grimwood J."/>
            <person name="Gundlach H."/>
            <person name="Haberer G."/>
            <person name="Hellsten U."/>
            <person name="Mitros T."/>
            <person name="Poliakov A."/>
            <person name="Schmutz J."/>
            <person name="Spannagl M."/>
            <person name="Tang H."/>
            <person name="Wang X."/>
            <person name="Wicker T."/>
            <person name="Bharti A.K."/>
            <person name="Chapman J."/>
            <person name="Feltus F.A."/>
            <person name="Gowik U."/>
            <person name="Grigoriev I.V."/>
            <person name="Lyons E."/>
            <person name="Maher C.A."/>
            <person name="Martis M."/>
            <person name="Narechania A."/>
            <person name="Otillar R.P."/>
            <person name="Penning B.W."/>
            <person name="Salamov A.A."/>
            <person name="Wang Y."/>
            <person name="Zhang L."/>
            <person name="Carpita N.C."/>
            <person name="Freeling M."/>
            <person name="Gingle A.R."/>
            <person name="Hash C.T."/>
            <person name="Keller B."/>
            <person name="Klein P."/>
            <person name="Kresovich S."/>
            <person name="McCann M.C."/>
            <person name="Ming R."/>
            <person name="Peterson D.G."/>
            <person name="Mehboob-ur-Rahman"/>
            <person name="Ware D."/>
            <person name="Westhoff P."/>
            <person name="Mayer K.F."/>
            <person name="Messing J."/>
            <person name="Rokhsar D.S."/>
        </authorList>
    </citation>
    <scope>NUCLEOTIDE SEQUENCE [LARGE SCALE GENOMIC DNA]</scope>
    <source>
        <strain evidence="3">cv. BTx623</strain>
    </source>
</reference>
<proteinExistence type="predicted"/>
<evidence type="ECO:0000256" key="1">
    <source>
        <dbReference type="SAM" id="Phobius"/>
    </source>
</evidence>
<keyword evidence="1" id="KW-0812">Transmembrane</keyword>
<dbReference type="AlphaFoldDB" id="A0A1Z5R2F1"/>
<reference evidence="3" key="2">
    <citation type="journal article" date="2018" name="Plant J.">
        <title>The Sorghum bicolor reference genome: improved assembly, gene annotations, a transcriptome atlas, and signatures of genome organization.</title>
        <authorList>
            <person name="McCormick R.F."/>
            <person name="Truong S.K."/>
            <person name="Sreedasyam A."/>
            <person name="Jenkins J."/>
            <person name="Shu S."/>
            <person name="Sims D."/>
            <person name="Kennedy M."/>
            <person name="Amirebrahimi M."/>
            <person name="Weers B.D."/>
            <person name="McKinley B."/>
            <person name="Mattison A."/>
            <person name="Morishige D.T."/>
            <person name="Grimwood J."/>
            <person name="Schmutz J."/>
            <person name="Mullet J.E."/>
        </authorList>
    </citation>
    <scope>NUCLEOTIDE SEQUENCE [LARGE SCALE GENOMIC DNA]</scope>
    <source>
        <strain evidence="3">cv. BTx623</strain>
    </source>
</reference>
<accession>A0A1Z5R2F1</accession>
<protein>
    <submittedName>
        <fullName evidence="2">Uncharacterized protein</fullName>
    </submittedName>
</protein>
<dbReference type="EMBL" id="CM000768">
    <property type="protein sequence ID" value="OQU77611.1"/>
    <property type="molecule type" value="Genomic_DNA"/>
</dbReference>
<dbReference type="Proteomes" id="UP000000768">
    <property type="component" value="Chromosome 9"/>
</dbReference>
<name>A0A1Z5R2F1_SORBI</name>
<dbReference type="InParanoid" id="A0A1Z5R2F1"/>
<evidence type="ECO:0000313" key="3">
    <source>
        <dbReference type="Proteomes" id="UP000000768"/>
    </source>
</evidence>
<dbReference type="Gramene" id="OQU77611">
    <property type="protein sequence ID" value="OQU77611"/>
    <property type="gene ID" value="SORBI_3009G078401"/>
</dbReference>
<feature type="transmembrane region" description="Helical" evidence="1">
    <location>
        <begin position="20"/>
        <end position="36"/>
    </location>
</feature>
<organism evidence="2 3">
    <name type="scientific">Sorghum bicolor</name>
    <name type="common">Sorghum</name>
    <name type="synonym">Sorghum vulgare</name>
    <dbReference type="NCBI Taxonomy" id="4558"/>
    <lineage>
        <taxon>Eukaryota</taxon>
        <taxon>Viridiplantae</taxon>
        <taxon>Streptophyta</taxon>
        <taxon>Embryophyta</taxon>
        <taxon>Tracheophyta</taxon>
        <taxon>Spermatophyta</taxon>
        <taxon>Magnoliopsida</taxon>
        <taxon>Liliopsida</taxon>
        <taxon>Poales</taxon>
        <taxon>Poaceae</taxon>
        <taxon>PACMAD clade</taxon>
        <taxon>Panicoideae</taxon>
        <taxon>Andropogonodae</taxon>
        <taxon>Andropogoneae</taxon>
        <taxon>Sorghinae</taxon>
        <taxon>Sorghum</taxon>
    </lineage>
</organism>
<keyword evidence="1" id="KW-1133">Transmembrane helix</keyword>
<keyword evidence="3" id="KW-1185">Reference proteome</keyword>
<gene>
    <name evidence="2" type="ORF">SORBI_3009G078401</name>
</gene>
<keyword evidence="1" id="KW-0472">Membrane</keyword>